<evidence type="ECO:0000313" key="7">
    <source>
        <dbReference type="EMBL" id="POB48611.1"/>
    </source>
</evidence>
<dbReference type="RefSeq" id="WP_065090008.1">
    <property type="nucleotide sequence ID" value="NZ_CP012739.1"/>
</dbReference>
<dbReference type="Gene3D" id="3.40.140.10">
    <property type="entry name" value="Cytidine Deaminase, domain 2"/>
    <property type="match status" value="1"/>
</dbReference>
<dbReference type="InterPro" id="IPR016192">
    <property type="entry name" value="APOBEC/CMP_deaminase_Zn-bd"/>
</dbReference>
<accession>A0A2S3R4I8</accession>
<name>A0A2S3R4I8_VIBVL</name>
<dbReference type="GO" id="GO:0004132">
    <property type="term" value="F:dCMP deaminase activity"/>
    <property type="evidence" value="ECO:0007669"/>
    <property type="project" value="TreeGrafter"/>
</dbReference>
<dbReference type="Proteomes" id="UP000237466">
    <property type="component" value="Unassembled WGS sequence"/>
</dbReference>
<evidence type="ECO:0000256" key="5">
    <source>
        <dbReference type="SAM" id="MobiDB-lite"/>
    </source>
</evidence>
<dbReference type="InterPro" id="IPR015517">
    <property type="entry name" value="dCMP_deaminase-rel"/>
</dbReference>
<protein>
    <submittedName>
        <fullName evidence="7">Deoxycytidylate deaminase</fullName>
    </submittedName>
</protein>
<organism evidence="7 8">
    <name type="scientific">Vibrio vulnificus</name>
    <dbReference type="NCBI Taxonomy" id="672"/>
    <lineage>
        <taxon>Bacteria</taxon>
        <taxon>Pseudomonadati</taxon>
        <taxon>Pseudomonadota</taxon>
        <taxon>Gammaproteobacteria</taxon>
        <taxon>Vibrionales</taxon>
        <taxon>Vibrionaceae</taxon>
        <taxon>Vibrio</taxon>
    </lineage>
</organism>
<dbReference type="EMBL" id="PDGH01000074">
    <property type="protein sequence ID" value="POB48611.1"/>
    <property type="molecule type" value="Genomic_DNA"/>
</dbReference>
<dbReference type="PROSITE" id="PS51747">
    <property type="entry name" value="CYT_DCMP_DEAMINASES_2"/>
    <property type="match status" value="1"/>
</dbReference>
<dbReference type="NCBIfam" id="NF041025">
    <property type="entry name" value="antiphage_deaminase"/>
    <property type="match status" value="1"/>
</dbReference>
<evidence type="ECO:0000256" key="3">
    <source>
        <dbReference type="ARBA" id="ARBA00022801"/>
    </source>
</evidence>
<comment type="caution">
    <text evidence="7">The sequence shown here is derived from an EMBL/GenBank/DDBJ whole genome shotgun (WGS) entry which is preliminary data.</text>
</comment>
<evidence type="ECO:0000256" key="2">
    <source>
        <dbReference type="ARBA" id="ARBA00022723"/>
    </source>
</evidence>
<dbReference type="InterPro" id="IPR002125">
    <property type="entry name" value="CMP_dCMP_dom"/>
</dbReference>
<keyword evidence="4" id="KW-0862">Zinc</keyword>
<feature type="domain" description="CMP/dCMP-type deaminase" evidence="6">
    <location>
        <begin position="257"/>
        <end position="431"/>
    </location>
</feature>
<sequence length="520" mass="58279">MGKSSTATKLKPHLKSISASSSSTEDIQKRIQERRSQELIIGLCGAIGSGVKALKDNLIHSLESSGYQVQHIRISNIIAEKTNTPIDNIHCAERYITLQDKGDELRAEHRTSILAACAIEEIAVARTIFCQDEVEEDEQASVIKTTKKIAYVIDQLKHPDEVKLLRSVYPRNFYLLGLIRTEKERRLNLEEEKISLQEIDRLIRRDRKGVDYGQQVEKTLHNADYFIHNVHNHSQLLEKSVDRFIKLVHGVNGITPTIDEIGMHAAHSASLRSACLSRQVGAAITDEQGGVISTGCNDVPSFHGGLYNSNSSTDFRCVHRGQCTNDKHKALLKEEIREILSKELNNEVLLNELTDKITSGTKIKSLIEYSRAVHAEMDAIVALARNNKESAVGKTLFATTYPCHNCARHIVAAGINRVVYIEPYEKSLAMKLHDDSITDCGESEKVKLSPFEGVSPRRFEAFFRSNGNRKDDDGRVIKIKVHDSYHADSEFIDNYPEMEAKVAQSVSDTFTKKQAETSVD</sequence>
<proteinExistence type="inferred from homology"/>
<evidence type="ECO:0000256" key="1">
    <source>
        <dbReference type="ARBA" id="ARBA00006576"/>
    </source>
</evidence>
<evidence type="ECO:0000259" key="6">
    <source>
        <dbReference type="PROSITE" id="PS51747"/>
    </source>
</evidence>
<dbReference type="GO" id="GO:0008270">
    <property type="term" value="F:zinc ion binding"/>
    <property type="evidence" value="ECO:0007669"/>
    <property type="project" value="InterPro"/>
</dbReference>
<dbReference type="AlphaFoldDB" id="A0A2S3R4I8"/>
<dbReference type="Gene3D" id="3.40.50.300">
    <property type="entry name" value="P-loop containing nucleotide triphosphate hydrolases"/>
    <property type="match status" value="1"/>
</dbReference>
<evidence type="ECO:0000313" key="8">
    <source>
        <dbReference type="Proteomes" id="UP000237466"/>
    </source>
</evidence>
<feature type="region of interest" description="Disordered" evidence="5">
    <location>
        <begin position="1"/>
        <end position="28"/>
    </location>
</feature>
<evidence type="ECO:0000256" key="4">
    <source>
        <dbReference type="ARBA" id="ARBA00022833"/>
    </source>
</evidence>
<dbReference type="Pfam" id="PF00383">
    <property type="entry name" value="dCMP_cyt_deam_1"/>
    <property type="match status" value="1"/>
</dbReference>
<keyword evidence="2" id="KW-0479">Metal-binding</keyword>
<dbReference type="PROSITE" id="PS00903">
    <property type="entry name" value="CYT_DCMP_DEAMINASES_1"/>
    <property type="match status" value="1"/>
</dbReference>
<dbReference type="PANTHER" id="PTHR11086">
    <property type="entry name" value="DEOXYCYTIDYLATE DEAMINASE-RELATED"/>
    <property type="match status" value="1"/>
</dbReference>
<dbReference type="PANTHER" id="PTHR11086:SF18">
    <property type="entry name" value="DEOXYCYTIDYLATE DEAMINASE"/>
    <property type="match status" value="1"/>
</dbReference>
<keyword evidence="3" id="KW-0378">Hydrolase</keyword>
<comment type="similarity">
    <text evidence="1">Belongs to the cytidine and deoxycytidylate deaminase family.</text>
</comment>
<dbReference type="SUPFAM" id="SSF53927">
    <property type="entry name" value="Cytidine deaminase-like"/>
    <property type="match status" value="1"/>
</dbReference>
<gene>
    <name evidence="7" type="ORF">CRN52_08600</name>
</gene>
<reference evidence="7 8" key="1">
    <citation type="journal article" date="2018" name="Front. Microbiol.">
        <title>Phylogeny of Vibrio vulnificus from the Analysis of the Core-Genome: Implications for Intra-Species Taxonomy.</title>
        <authorList>
            <person name="Roig F.J."/>
            <person name="Gonzalez-Candelas F."/>
            <person name="Sanjuan E."/>
            <person name="Fouz B."/>
            <person name="Feil E.J."/>
            <person name="Llorens C."/>
            <person name="Baker-Austin C."/>
            <person name="Oliver J.D."/>
            <person name="Danin-Poleg Y."/>
            <person name="Gibas C.J."/>
            <person name="Kashi Y."/>
            <person name="Gulig P.A."/>
            <person name="Morrison S.S."/>
            <person name="Amaro C."/>
        </authorList>
    </citation>
    <scope>NUCLEOTIDE SEQUENCE [LARGE SCALE GENOMIC DNA]</scope>
    <source>
        <strain evidence="7 8">CECT4608</strain>
    </source>
</reference>
<dbReference type="InterPro" id="IPR027417">
    <property type="entry name" value="P-loop_NTPase"/>
</dbReference>
<dbReference type="InterPro" id="IPR016193">
    <property type="entry name" value="Cytidine_deaminase-like"/>
</dbReference>
<dbReference type="GO" id="GO:0005737">
    <property type="term" value="C:cytoplasm"/>
    <property type="evidence" value="ECO:0007669"/>
    <property type="project" value="TreeGrafter"/>
</dbReference>